<dbReference type="InterPro" id="IPR028082">
    <property type="entry name" value="Peripla_BP_I"/>
</dbReference>
<dbReference type="CDD" id="cd06294">
    <property type="entry name" value="PBP1_MalR-like"/>
    <property type="match status" value="1"/>
</dbReference>
<dbReference type="Pfam" id="PF13377">
    <property type="entry name" value="Peripla_BP_3"/>
    <property type="match status" value="1"/>
</dbReference>
<dbReference type="GO" id="GO:0000976">
    <property type="term" value="F:transcription cis-regulatory region binding"/>
    <property type="evidence" value="ECO:0007669"/>
    <property type="project" value="TreeGrafter"/>
</dbReference>
<dbReference type="Gene3D" id="1.10.260.40">
    <property type="entry name" value="lambda repressor-like DNA-binding domains"/>
    <property type="match status" value="1"/>
</dbReference>
<evidence type="ECO:0000256" key="3">
    <source>
        <dbReference type="ARBA" id="ARBA00023163"/>
    </source>
</evidence>
<keyword evidence="6" id="KW-1185">Reference proteome</keyword>
<dbReference type="EMBL" id="RAPK01000007">
    <property type="protein sequence ID" value="RKD75622.1"/>
    <property type="molecule type" value="Genomic_DNA"/>
</dbReference>
<evidence type="ECO:0000313" key="6">
    <source>
        <dbReference type="Proteomes" id="UP000285120"/>
    </source>
</evidence>
<evidence type="ECO:0000259" key="4">
    <source>
        <dbReference type="PROSITE" id="PS50932"/>
    </source>
</evidence>
<dbReference type="SMART" id="SM00354">
    <property type="entry name" value="HTH_LACI"/>
    <property type="match status" value="1"/>
</dbReference>
<name>A0A419V6L0_9BACL</name>
<dbReference type="SUPFAM" id="SSF47413">
    <property type="entry name" value="lambda repressor-like DNA-binding domains"/>
    <property type="match status" value="1"/>
</dbReference>
<reference evidence="5 6" key="1">
    <citation type="submission" date="2018-09" db="EMBL/GenBank/DDBJ databases">
        <title>Genomic Encyclopedia of Archaeal and Bacterial Type Strains, Phase II (KMG-II): from individual species to whole genera.</title>
        <authorList>
            <person name="Goeker M."/>
        </authorList>
    </citation>
    <scope>NUCLEOTIDE SEQUENCE [LARGE SCALE GENOMIC DNA]</scope>
    <source>
        <strain evidence="5 6">DSM 17008</strain>
    </source>
</reference>
<dbReference type="RefSeq" id="WP_170146856.1">
    <property type="nucleotide sequence ID" value="NZ_RAPK01000007.1"/>
</dbReference>
<dbReference type="InterPro" id="IPR010982">
    <property type="entry name" value="Lambda_DNA-bd_dom_sf"/>
</dbReference>
<dbReference type="PANTHER" id="PTHR30146">
    <property type="entry name" value="LACI-RELATED TRANSCRIPTIONAL REPRESSOR"/>
    <property type="match status" value="1"/>
</dbReference>
<evidence type="ECO:0000313" key="5">
    <source>
        <dbReference type="EMBL" id="RKD75622.1"/>
    </source>
</evidence>
<evidence type="ECO:0000256" key="2">
    <source>
        <dbReference type="ARBA" id="ARBA00023125"/>
    </source>
</evidence>
<dbReference type="AlphaFoldDB" id="A0A419V6L0"/>
<dbReference type="PRINTS" id="PR00036">
    <property type="entry name" value="HTHLACI"/>
</dbReference>
<proteinExistence type="predicted"/>
<dbReference type="Pfam" id="PF00356">
    <property type="entry name" value="LacI"/>
    <property type="match status" value="1"/>
</dbReference>
<dbReference type="InterPro" id="IPR046335">
    <property type="entry name" value="LacI/GalR-like_sensor"/>
</dbReference>
<keyword evidence="2" id="KW-0238">DNA-binding</keyword>
<dbReference type="Gene3D" id="3.40.50.2300">
    <property type="match status" value="2"/>
</dbReference>
<accession>A0A419V6L0</accession>
<protein>
    <submittedName>
        <fullName evidence="5">LacI family transcriptional regulator</fullName>
    </submittedName>
</protein>
<gene>
    <name evidence="5" type="ORF">ATL39_1323</name>
</gene>
<dbReference type="CDD" id="cd01392">
    <property type="entry name" value="HTH_LacI"/>
    <property type="match status" value="1"/>
</dbReference>
<dbReference type="Proteomes" id="UP000285120">
    <property type="component" value="Unassembled WGS sequence"/>
</dbReference>
<dbReference type="PROSITE" id="PS50932">
    <property type="entry name" value="HTH_LACI_2"/>
    <property type="match status" value="1"/>
</dbReference>
<dbReference type="PANTHER" id="PTHR30146:SF109">
    <property type="entry name" value="HTH-TYPE TRANSCRIPTIONAL REGULATOR GALS"/>
    <property type="match status" value="1"/>
</dbReference>
<keyword evidence="1" id="KW-0805">Transcription regulation</keyword>
<sequence>MGVTIKDVAEKAGVAPSTVSRVLSSHPSISDKTKAKVRRAMTEMGYVPNLHARRLAGRKTNTIGIVMPNDAGSSFENLFFPEILKAVSTYASKKGEGLYITTSQTEEEKLAEIKKMVENRMVDGVIILYSQKEDRLRSYLEKVKFPYTVVGSPAPFPKASFVNNDNEKAGYEAASYLCSLGHRRIAFIGGREDYEVTADHEKGYKAALYKAGLPVDQELALKNAGRKNGGRTAVQSLLNMKEQPTAVIAADDMMALEIIHFLQEQNVDVPDQISIISFNNVLIASLASPPLTTVDIDIAELGRQAVRAICFEMENTSGPSFQKIVGHKIITRKSCAVREAGRNSERL</sequence>
<dbReference type="GO" id="GO:0003700">
    <property type="term" value="F:DNA-binding transcription factor activity"/>
    <property type="evidence" value="ECO:0007669"/>
    <property type="project" value="TreeGrafter"/>
</dbReference>
<keyword evidence="3" id="KW-0804">Transcription</keyword>
<organism evidence="5 6">
    <name type="scientific">Sinobaca qinghaiensis</name>
    <dbReference type="NCBI Taxonomy" id="342944"/>
    <lineage>
        <taxon>Bacteria</taxon>
        <taxon>Bacillati</taxon>
        <taxon>Bacillota</taxon>
        <taxon>Bacilli</taxon>
        <taxon>Bacillales</taxon>
        <taxon>Sporolactobacillaceae</taxon>
        <taxon>Sinobaca</taxon>
    </lineage>
</organism>
<dbReference type="InterPro" id="IPR000843">
    <property type="entry name" value="HTH_LacI"/>
</dbReference>
<evidence type="ECO:0000256" key="1">
    <source>
        <dbReference type="ARBA" id="ARBA00023015"/>
    </source>
</evidence>
<comment type="caution">
    <text evidence="5">The sequence shown here is derived from an EMBL/GenBank/DDBJ whole genome shotgun (WGS) entry which is preliminary data.</text>
</comment>
<feature type="domain" description="HTH lacI-type" evidence="4">
    <location>
        <begin position="3"/>
        <end position="57"/>
    </location>
</feature>
<dbReference type="SUPFAM" id="SSF53822">
    <property type="entry name" value="Periplasmic binding protein-like I"/>
    <property type="match status" value="1"/>
</dbReference>